<dbReference type="Gene3D" id="1.10.8.10">
    <property type="entry name" value="DNA helicase RuvA subunit, C-terminal domain"/>
    <property type="match status" value="1"/>
</dbReference>
<gene>
    <name evidence="2" type="primary">UBAC1</name>
    <name evidence="2" type="ORF">EVAR_9703_1</name>
</gene>
<dbReference type="SUPFAM" id="SSF46934">
    <property type="entry name" value="UBA-like"/>
    <property type="match status" value="1"/>
</dbReference>
<evidence type="ECO:0000259" key="1">
    <source>
        <dbReference type="PROSITE" id="PS50030"/>
    </source>
</evidence>
<dbReference type="GO" id="GO:0000151">
    <property type="term" value="C:ubiquitin ligase complex"/>
    <property type="evidence" value="ECO:0007669"/>
    <property type="project" value="TreeGrafter"/>
</dbReference>
<dbReference type="AlphaFoldDB" id="A0A4C1Z0S6"/>
<name>A0A4C1Z0S6_EUMVA</name>
<accession>A0A4C1Z0S6</accession>
<dbReference type="PANTHER" id="PTHR46738">
    <property type="entry name" value="UBIQUITIN-ASSOCIATED DOMAIN-CONTAINING PROTEIN 1"/>
    <property type="match status" value="1"/>
</dbReference>
<dbReference type="Proteomes" id="UP000299102">
    <property type="component" value="Unassembled WGS sequence"/>
</dbReference>
<dbReference type="EMBL" id="BGZK01001451">
    <property type="protein sequence ID" value="GBP80217.1"/>
    <property type="molecule type" value="Genomic_DNA"/>
</dbReference>
<sequence length="387" mass="43060">MLLSDTGLVGMHEELLLNIVSPEGITLSAYFPAENLIEDIKNRAVSYFYSNEETGPGRFKIVRVSDATTLHDFLTISQEELSTEEELLLVERRTPDAGMLWDLGSVRAPPPGVIAAATATLPLSQNTVRQPDLQSLLSTNDLSFELKKILISLIEAGARLAAAGRNYETTLTQLRAALDDYKRNPQRGTQVITPEYIASRRDISNDQETHKIQNELNRGKAKEDDKYKRAEYLGYFLEKFRNWRVKVTTPPNTEVIEALNELGFSRNEAEEALKLTGCSVPAAAAWLIGERGASIFELMNGLPEGIILQKVLSEPQIQRGLLNTRMLLAFIAMVGQTGNANLWLNSPHGSSLLSHISRTYHSEKYCLAVNQFSDTNSDHSVPSTSRR</sequence>
<reference evidence="2 3" key="1">
    <citation type="journal article" date="2019" name="Commun. Biol.">
        <title>The bagworm genome reveals a unique fibroin gene that provides high tensile strength.</title>
        <authorList>
            <person name="Kono N."/>
            <person name="Nakamura H."/>
            <person name="Ohtoshi R."/>
            <person name="Tomita M."/>
            <person name="Numata K."/>
            <person name="Arakawa K."/>
        </authorList>
    </citation>
    <scope>NUCLEOTIDE SEQUENCE [LARGE SCALE GENOMIC DNA]</scope>
</reference>
<evidence type="ECO:0000313" key="3">
    <source>
        <dbReference type="Proteomes" id="UP000299102"/>
    </source>
</evidence>
<proteinExistence type="predicted"/>
<dbReference type="SMART" id="SM00165">
    <property type="entry name" value="UBA"/>
    <property type="match status" value="1"/>
</dbReference>
<protein>
    <submittedName>
        <fullName evidence="2">Ubiquitin-associated domain-containing protein 1</fullName>
    </submittedName>
</protein>
<dbReference type="InterPro" id="IPR052476">
    <property type="entry name" value="UBAC1"/>
</dbReference>
<dbReference type="InterPro" id="IPR009060">
    <property type="entry name" value="UBA-like_sf"/>
</dbReference>
<feature type="domain" description="UBA" evidence="1">
    <location>
        <begin position="250"/>
        <end position="290"/>
    </location>
</feature>
<comment type="caution">
    <text evidence="2">The sequence shown here is derived from an EMBL/GenBank/DDBJ whole genome shotgun (WGS) entry which is preliminary data.</text>
</comment>
<dbReference type="InterPro" id="IPR057650">
    <property type="entry name" value="UBL_UBAC1"/>
</dbReference>
<dbReference type="PANTHER" id="PTHR46738:SF1">
    <property type="entry name" value="UBIQUITIN-ASSOCIATED DOMAIN-CONTAINING PROTEIN 1"/>
    <property type="match status" value="1"/>
</dbReference>
<dbReference type="InterPro" id="IPR015940">
    <property type="entry name" value="UBA"/>
</dbReference>
<organism evidence="2 3">
    <name type="scientific">Eumeta variegata</name>
    <name type="common">Bagworm moth</name>
    <name type="synonym">Eumeta japonica</name>
    <dbReference type="NCBI Taxonomy" id="151549"/>
    <lineage>
        <taxon>Eukaryota</taxon>
        <taxon>Metazoa</taxon>
        <taxon>Ecdysozoa</taxon>
        <taxon>Arthropoda</taxon>
        <taxon>Hexapoda</taxon>
        <taxon>Insecta</taxon>
        <taxon>Pterygota</taxon>
        <taxon>Neoptera</taxon>
        <taxon>Endopterygota</taxon>
        <taxon>Lepidoptera</taxon>
        <taxon>Glossata</taxon>
        <taxon>Ditrysia</taxon>
        <taxon>Tineoidea</taxon>
        <taxon>Psychidae</taxon>
        <taxon>Oiketicinae</taxon>
        <taxon>Eumeta</taxon>
    </lineage>
</organism>
<evidence type="ECO:0000313" key="2">
    <source>
        <dbReference type="EMBL" id="GBP80217.1"/>
    </source>
</evidence>
<keyword evidence="3" id="KW-1185">Reference proteome</keyword>
<dbReference type="Pfam" id="PF22562">
    <property type="entry name" value="UBA_7"/>
    <property type="match status" value="1"/>
</dbReference>
<dbReference type="STRING" id="151549.A0A4C1Z0S6"/>
<dbReference type="OrthoDB" id="336240at2759"/>
<dbReference type="PROSITE" id="PS50030">
    <property type="entry name" value="UBA"/>
    <property type="match status" value="1"/>
</dbReference>
<dbReference type="Pfam" id="PF23326">
    <property type="entry name" value="UBL_UBAC1"/>
    <property type="match status" value="1"/>
</dbReference>